<protein>
    <submittedName>
        <fullName evidence="3">Alpha/beta hydrolase</fullName>
    </submittedName>
</protein>
<evidence type="ECO:0000313" key="3">
    <source>
        <dbReference type="EMBL" id="MFK2901891.1"/>
    </source>
</evidence>
<sequence>MRSFDVPIDRARIRCAEFGEGEHACLLLHGLGDGLFVWREFAEYLGRQLRVIAPDLRGHGDSDWLRHGEYGFDSYVIDVMALCEHLRLDHPIVIGHSMGGGVALRLARCMQHAVRGLVLVDYGPTIDRPTQRLVDVVTGFFAASQRTYASLEDYVGTLKWEERPLVRESVLRRIASESLRRRTDGSGFELKRDPALLSFFQTQRAAPDAPTLLERLKQTPCPTLVVRGELSGLLSPAATLEMTRALPRGCHAQVPAAAHGVVLDNPQGFIDAVMPFLASTVAALQV</sequence>
<dbReference type="RefSeq" id="WP_404548785.1">
    <property type="nucleotide sequence ID" value="NZ_JADIKJ010000019.1"/>
</dbReference>
<keyword evidence="4" id="KW-1185">Reference proteome</keyword>
<dbReference type="Gene3D" id="3.40.50.1820">
    <property type="entry name" value="alpha/beta hydrolase"/>
    <property type="match status" value="1"/>
</dbReference>
<dbReference type="SUPFAM" id="SSF53474">
    <property type="entry name" value="alpha/beta-Hydrolases"/>
    <property type="match status" value="1"/>
</dbReference>
<comment type="caution">
    <text evidence="3">The sequence shown here is derived from an EMBL/GenBank/DDBJ whole genome shotgun (WGS) entry which is preliminary data.</text>
</comment>
<keyword evidence="1 3" id="KW-0378">Hydrolase</keyword>
<evidence type="ECO:0000313" key="4">
    <source>
        <dbReference type="Proteomes" id="UP001620461"/>
    </source>
</evidence>
<feature type="domain" description="AB hydrolase-1" evidence="2">
    <location>
        <begin position="26"/>
        <end position="266"/>
    </location>
</feature>
<dbReference type="Pfam" id="PF00561">
    <property type="entry name" value="Abhydrolase_1"/>
    <property type="match status" value="1"/>
</dbReference>
<dbReference type="GO" id="GO:0016787">
    <property type="term" value="F:hydrolase activity"/>
    <property type="evidence" value="ECO:0007669"/>
    <property type="project" value="UniProtKB-KW"/>
</dbReference>
<dbReference type="PANTHER" id="PTHR43798">
    <property type="entry name" value="MONOACYLGLYCEROL LIPASE"/>
    <property type="match status" value="1"/>
</dbReference>
<dbReference type="InterPro" id="IPR029058">
    <property type="entry name" value="AB_hydrolase_fold"/>
</dbReference>
<dbReference type="EMBL" id="JADIKJ010000019">
    <property type="protein sequence ID" value="MFK2901891.1"/>
    <property type="molecule type" value="Genomic_DNA"/>
</dbReference>
<reference evidence="3 4" key="1">
    <citation type="submission" date="2020-10" db="EMBL/GenBank/DDBJ databases">
        <title>Phylogeny of dyella-like bacteria.</title>
        <authorList>
            <person name="Fu J."/>
        </authorList>
    </citation>
    <scope>NUCLEOTIDE SEQUENCE [LARGE SCALE GENOMIC DNA]</scope>
    <source>
        <strain evidence="3 4">JP1</strain>
    </source>
</reference>
<organism evidence="3 4">
    <name type="scientific">Dyella jejuensis</name>
    <dbReference type="NCBI Taxonomy" id="1432009"/>
    <lineage>
        <taxon>Bacteria</taxon>
        <taxon>Pseudomonadati</taxon>
        <taxon>Pseudomonadota</taxon>
        <taxon>Gammaproteobacteria</taxon>
        <taxon>Lysobacterales</taxon>
        <taxon>Rhodanobacteraceae</taxon>
        <taxon>Dyella</taxon>
    </lineage>
</organism>
<dbReference type="PRINTS" id="PR00111">
    <property type="entry name" value="ABHYDROLASE"/>
</dbReference>
<name>A0ABW8JL98_9GAMM</name>
<accession>A0ABW8JL98</accession>
<gene>
    <name evidence="3" type="ORF">ISP15_16245</name>
</gene>
<evidence type="ECO:0000259" key="2">
    <source>
        <dbReference type="Pfam" id="PF00561"/>
    </source>
</evidence>
<dbReference type="PANTHER" id="PTHR43798:SF31">
    <property type="entry name" value="AB HYDROLASE SUPERFAMILY PROTEIN YCLE"/>
    <property type="match status" value="1"/>
</dbReference>
<evidence type="ECO:0000256" key="1">
    <source>
        <dbReference type="ARBA" id="ARBA00022801"/>
    </source>
</evidence>
<proteinExistence type="predicted"/>
<dbReference type="InterPro" id="IPR050266">
    <property type="entry name" value="AB_hydrolase_sf"/>
</dbReference>
<dbReference type="InterPro" id="IPR000073">
    <property type="entry name" value="AB_hydrolase_1"/>
</dbReference>
<dbReference type="Proteomes" id="UP001620461">
    <property type="component" value="Unassembled WGS sequence"/>
</dbReference>